<comment type="function">
    <text evidence="5">Key component of the ribosome quality control system (RQC), a ribosome-associated complex that mediates the extraction of incompletely synthesized nascent chains from stalled ribosomes and their subsequent degradation. RqcH recruits Ala-charged tRNA, and with RqcP directs the elongation of stalled nascent chains on 50S ribosomal subunits, leading to non-templated C-terminal alanine extensions (Ala tail). The Ala tail promotes nascent chain degradation. May add between 1 and at least 8 Ala residues. Binds to stalled 50S ribosomal subunits.</text>
</comment>
<dbReference type="Pfam" id="PF05670">
    <property type="entry name" value="NFACT-R_1"/>
    <property type="match status" value="1"/>
</dbReference>
<dbReference type="Proteomes" id="UP000253490">
    <property type="component" value="Unassembled WGS sequence"/>
</dbReference>
<dbReference type="Gene3D" id="1.10.8.50">
    <property type="match status" value="1"/>
</dbReference>
<dbReference type="Gene3D" id="2.30.310.10">
    <property type="entry name" value="ibrinogen binding protein from staphylococcus aureus domain"/>
    <property type="match status" value="1"/>
</dbReference>
<dbReference type="GO" id="GO:0043023">
    <property type="term" value="F:ribosomal large subunit binding"/>
    <property type="evidence" value="ECO:0007669"/>
    <property type="project" value="UniProtKB-UniRule"/>
</dbReference>
<dbReference type="RefSeq" id="WP_170128154.1">
    <property type="nucleotide sequence ID" value="NZ_QNRX01000003.1"/>
</dbReference>
<dbReference type="GO" id="GO:0072344">
    <property type="term" value="P:rescue of stalled ribosome"/>
    <property type="evidence" value="ECO:0007669"/>
    <property type="project" value="UniProtKB-UniRule"/>
</dbReference>
<comment type="caution">
    <text evidence="7">The sequence shown here is derived from an EMBL/GenBank/DDBJ whole genome shotgun (WGS) entry which is preliminary data.</text>
</comment>
<keyword evidence="2 5" id="KW-0699">rRNA-binding</keyword>
<keyword evidence="4 5" id="KW-0648">Protein biosynthesis</keyword>
<evidence type="ECO:0000259" key="6">
    <source>
        <dbReference type="Pfam" id="PF05670"/>
    </source>
</evidence>
<feature type="domain" description="NFACT RNA-binding" evidence="6">
    <location>
        <begin position="470"/>
        <end position="562"/>
    </location>
</feature>
<dbReference type="InterPro" id="IPR010979">
    <property type="entry name" value="Ribosomal_uS13-like_H2TH"/>
</dbReference>
<evidence type="ECO:0000313" key="8">
    <source>
        <dbReference type="Proteomes" id="UP000253490"/>
    </source>
</evidence>
<dbReference type="SUPFAM" id="SSF46946">
    <property type="entry name" value="S13-like H2TH domain"/>
    <property type="match status" value="1"/>
</dbReference>
<dbReference type="PANTHER" id="PTHR15239:SF6">
    <property type="entry name" value="RIBOSOME QUALITY CONTROL COMPLEX SUBUNIT NEMF"/>
    <property type="match status" value="1"/>
</dbReference>
<keyword evidence="1 5" id="KW-0820">tRNA-binding</keyword>
<name>A0A366IC10_9FIRM</name>
<proteinExistence type="inferred from homology"/>
<evidence type="ECO:0000256" key="4">
    <source>
        <dbReference type="ARBA" id="ARBA00022917"/>
    </source>
</evidence>
<comment type="similarity">
    <text evidence="5">Belongs to the NEMF family.</text>
</comment>
<evidence type="ECO:0000256" key="1">
    <source>
        <dbReference type="ARBA" id="ARBA00022555"/>
    </source>
</evidence>
<accession>A0A366IC10</accession>
<protein>
    <recommendedName>
        <fullName evidence="5">Rqc2 homolog RqcH</fullName>
        <shortName evidence="5">RqcH</shortName>
    </recommendedName>
</protein>
<gene>
    <name evidence="5" type="primary">rqcH</name>
    <name evidence="7" type="ORF">DES36_10367</name>
</gene>
<evidence type="ECO:0000256" key="2">
    <source>
        <dbReference type="ARBA" id="ARBA00022730"/>
    </source>
</evidence>
<dbReference type="AlphaFoldDB" id="A0A366IC10"/>
<dbReference type="InterPro" id="IPR043682">
    <property type="entry name" value="RqcH_bacterial"/>
</dbReference>
<dbReference type="FunFam" id="2.30.310.10:FF:000004">
    <property type="entry name" value="Fibronectin-binding protein A"/>
    <property type="match status" value="1"/>
</dbReference>
<dbReference type="HAMAP" id="MF_00844_B">
    <property type="entry name" value="RqcH_B"/>
    <property type="match status" value="1"/>
</dbReference>
<dbReference type="InterPro" id="IPR051608">
    <property type="entry name" value="RQC_Subunit_NEMF"/>
</dbReference>
<comment type="subunit">
    <text evidence="5">Associates with stalled 50S ribosomal subunits. Binds to RqcP.</text>
</comment>
<organism evidence="7 8">
    <name type="scientific">Alkalibaculum bacchi</name>
    <dbReference type="NCBI Taxonomy" id="645887"/>
    <lineage>
        <taxon>Bacteria</taxon>
        <taxon>Bacillati</taxon>
        <taxon>Bacillota</taxon>
        <taxon>Clostridia</taxon>
        <taxon>Eubacteriales</taxon>
        <taxon>Eubacteriaceae</taxon>
        <taxon>Alkalibaculum</taxon>
    </lineage>
</organism>
<dbReference type="PANTHER" id="PTHR15239">
    <property type="entry name" value="NUCLEAR EXPORT MEDIATOR FACTOR NEMF"/>
    <property type="match status" value="1"/>
</dbReference>
<keyword evidence="3 5" id="KW-0694">RNA-binding</keyword>
<dbReference type="GO" id="GO:1990112">
    <property type="term" value="C:RQC complex"/>
    <property type="evidence" value="ECO:0007669"/>
    <property type="project" value="TreeGrafter"/>
</dbReference>
<keyword evidence="8" id="KW-1185">Reference proteome</keyword>
<dbReference type="GO" id="GO:0019843">
    <property type="term" value="F:rRNA binding"/>
    <property type="evidence" value="ECO:0007669"/>
    <property type="project" value="UniProtKB-UniRule"/>
</dbReference>
<dbReference type="GO" id="GO:0000049">
    <property type="term" value="F:tRNA binding"/>
    <property type="evidence" value="ECO:0007669"/>
    <property type="project" value="UniProtKB-UniRule"/>
</dbReference>
<evidence type="ECO:0000256" key="5">
    <source>
        <dbReference type="HAMAP-Rule" id="MF_00844"/>
    </source>
</evidence>
<evidence type="ECO:0000313" key="7">
    <source>
        <dbReference type="EMBL" id="RBP68306.1"/>
    </source>
</evidence>
<evidence type="ECO:0000256" key="3">
    <source>
        <dbReference type="ARBA" id="ARBA00022884"/>
    </source>
</evidence>
<dbReference type="EMBL" id="QNRX01000003">
    <property type="protein sequence ID" value="RBP68306.1"/>
    <property type="molecule type" value="Genomic_DNA"/>
</dbReference>
<dbReference type="Pfam" id="PF05833">
    <property type="entry name" value="NFACT_N"/>
    <property type="match status" value="1"/>
</dbReference>
<reference evidence="7 8" key="1">
    <citation type="submission" date="2018-06" db="EMBL/GenBank/DDBJ databases">
        <title>Genomic Encyclopedia of Type Strains, Phase IV (KMG-IV): sequencing the most valuable type-strain genomes for metagenomic binning, comparative biology and taxonomic classification.</title>
        <authorList>
            <person name="Goeker M."/>
        </authorList>
    </citation>
    <scope>NUCLEOTIDE SEQUENCE [LARGE SCALE GENOMIC DNA]</scope>
    <source>
        <strain evidence="7 8">DSM 22112</strain>
    </source>
</reference>
<sequence>MPFDGITTFSVVQELRDKLIHGKINKIYQPESDEILLNINNRGNKYSLLISANNNNPRIHLTEHTKNNPLAPPMFCMLLRKNIQNSTILEVNQLGLDRIVEIRLRTKNELGDTVTKRLVVEIMGRHSNITLINEPEEVIVDSIKRVGKNISTFREVLPGRVYKTPPQDKNEPIGVNREQFFSLLHGYGQNKTLYKFIIDTFIGVSPPLSHEICHRAKINSDKPLSELTDENEDSLYSVFSDLYSHLEDHLQSLMYTNENKSKVYDFSAIDYTYYELYHKTDYPSISSLLEEYYYLRDSLSRIQNRSSSMVQMLNNKLERDYHKLDKQIKEFQDAEDAEIYRKYGELITSQIYLLKGGQKSAVLSDYYTGEEIEIPLSVQLSPSENAQKYFKKYNKGKRAKEYLKEQMSITKEEIYYLESQIDNIRKCTEIEEFNEIKEDLIENGYLKAQGRKKSNKKESTISQPMKYIYEGVEIYVGKNNKQNEYLTTKFAAKTDLWLHVKDMPGSHVIVKKNADKVDDKLLYTAALLAAYYSKGKESSNIPIDYTAVKYVKKPKGAKTGMVIYTDQKTLYVTPKEDEVLKIDRVD</sequence>
<dbReference type="InterPro" id="IPR008532">
    <property type="entry name" value="NFACT_RNA-bd"/>
</dbReference>